<protein>
    <submittedName>
        <fullName evidence="1">Uncharacterized protein</fullName>
    </submittedName>
</protein>
<name>A0ABQ4A3M5_9ACTN</name>
<organism evidence="1 2">
    <name type="scientific">Winogradskya humida</name>
    <dbReference type="NCBI Taxonomy" id="113566"/>
    <lineage>
        <taxon>Bacteria</taxon>
        <taxon>Bacillati</taxon>
        <taxon>Actinomycetota</taxon>
        <taxon>Actinomycetes</taxon>
        <taxon>Micromonosporales</taxon>
        <taxon>Micromonosporaceae</taxon>
        <taxon>Winogradskya</taxon>
    </lineage>
</organism>
<reference evidence="1 2" key="1">
    <citation type="submission" date="2021-01" db="EMBL/GenBank/DDBJ databases">
        <title>Whole genome shotgun sequence of Actinoplanes humidus NBRC 14915.</title>
        <authorList>
            <person name="Komaki H."/>
            <person name="Tamura T."/>
        </authorList>
    </citation>
    <scope>NUCLEOTIDE SEQUENCE [LARGE SCALE GENOMIC DNA]</scope>
    <source>
        <strain evidence="1 2">NBRC 14915</strain>
    </source>
</reference>
<accession>A0ABQ4A3M5</accession>
<keyword evidence="2" id="KW-1185">Reference proteome</keyword>
<dbReference type="RefSeq" id="WP_203841925.1">
    <property type="nucleotide sequence ID" value="NZ_BAAATV010000001.1"/>
</dbReference>
<sequence>MADGDGRRWLPGVAGLPMPLVVFLLGYRLHEESWSEAVNREATAPLLLLPLAVYLRYAARTGPVVPARTALRWLGSGALLCISAVGVDLISLRWVEAILDGIVLVLGASFLGDAFRSLTRNRVHAPIGESPR</sequence>
<comment type="caution">
    <text evidence="1">The sequence shown here is derived from an EMBL/GenBank/DDBJ whole genome shotgun (WGS) entry which is preliminary data.</text>
</comment>
<gene>
    <name evidence="1" type="ORF">Ahu01nite_080540</name>
</gene>
<evidence type="ECO:0000313" key="1">
    <source>
        <dbReference type="EMBL" id="GIE24952.1"/>
    </source>
</evidence>
<evidence type="ECO:0000313" key="2">
    <source>
        <dbReference type="Proteomes" id="UP000603200"/>
    </source>
</evidence>
<proteinExistence type="predicted"/>
<dbReference type="Proteomes" id="UP000603200">
    <property type="component" value="Unassembled WGS sequence"/>
</dbReference>
<dbReference type="EMBL" id="BOMN01000113">
    <property type="protein sequence ID" value="GIE24952.1"/>
    <property type="molecule type" value="Genomic_DNA"/>
</dbReference>